<feature type="region of interest" description="Disordered" evidence="1">
    <location>
        <begin position="194"/>
        <end position="227"/>
    </location>
</feature>
<dbReference type="GO" id="GO:0009279">
    <property type="term" value="C:cell outer membrane"/>
    <property type="evidence" value="ECO:0007669"/>
    <property type="project" value="InterPro"/>
</dbReference>
<evidence type="ECO:0000313" key="3">
    <source>
        <dbReference type="EMBL" id="EQD61977.1"/>
    </source>
</evidence>
<dbReference type="InterPro" id="IPR011250">
    <property type="entry name" value="OMP/PagP_B-barrel"/>
</dbReference>
<reference evidence="3" key="1">
    <citation type="submission" date="2013-08" db="EMBL/GenBank/DDBJ databases">
        <authorList>
            <person name="Mendez C."/>
            <person name="Richter M."/>
            <person name="Ferrer M."/>
            <person name="Sanchez J."/>
        </authorList>
    </citation>
    <scope>NUCLEOTIDE SEQUENCE</scope>
</reference>
<name>T1AWX5_9ZZZZ</name>
<dbReference type="SUPFAM" id="SSF56925">
    <property type="entry name" value="OMPA-like"/>
    <property type="match status" value="1"/>
</dbReference>
<comment type="caution">
    <text evidence="3">The sequence shown here is derived from an EMBL/GenBank/DDBJ whole genome shotgun (WGS) entry which is preliminary data.</text>
</comment>
<feature type="non-terminal residue" evidence="3">
    <location>
        <position position="227"/>
    </location>
</feature>
<dbReference type="Pfam" id="PF01389">
    <property type="entry name" value="OmpA_membrane"/>
    <property type="match status" value="1"/>
</dbReference>
<feature type="domain" description="Outer membrane protein OmpA-like transmembrane" evidence="2">
    <location>
        <begin position="7"/>
        <end position="195"/>
    </location>
</feature>
<feature type="non-terminal residue" evidence="3">
    <location>
        <position position="1"/>
    </location>
</feature>
<dbReference type="EMBL" id="AUZZ01002040">
    <property type="protein sequence ID" value="EQD61977.1"/>
    <property type="molecule type" value="Genomic_DNA"/>
</dbReference>
<organism evidence="3">
    <name type="scientific">mine drainage metagenome</name>
    <dbReference type="NCBI Taxonomy" id="410659"/>
    <lineage>
        <taxon>unclassified sequences</taxon>
        <taxon>metagenomes</taxon>
        <taxon>ecological metagenomes</taxon>
    </lineage>
</organism>
<dbReference type="Gene3D" id="2.40.160.20">
    <property type="match status" value="1"/>
</dbReference>
<proteinExistence type="predicted"/>
<dbReference type="AlphaFoldDB" id="T1AWX5"/>
<sequence length="227" mass="24219">FAMADSTGWYVGANIGQTRATIDNARITNGLLGSGFATTSMSDRDRNTGFKFFGGYQFNKYFALEGGYFDLGKFGFTSMTLPPGSLNGNIQLRGLDFDAVGFLPITEKLSAFGRVGLIYAQARDSFTGTGAVNVLVPHPRQRATNYKFGVGLQYALTQSLGMRLEAERYRINDAVGNKGDIDLLSVGLIYRFGGEAPPPPPPPPPPPEATPAPPPPPPVEAPVARAG</sequence>
<reference evidence="3" key="2">
    <citation type="journal article" date="2014" name="ISME J.">
        <title>Microbial stratification in low pH oxic and suboxic macroscopic growths along an acid mine drainage.</title>
        <authorList>
            <person name="Mendez-Garcia C."/>
            <person name="Mesa V."/>
            <person name="Sprenger R.R."/>
            <person name="Richter M."/>
            <person name="Diez M.S."/>
            <person name="Solano J."/>
            <person name="Bargiela R."/>
            <person name="Golyshina O.V."/>
            <person name="Manteca A."/>
            <person name="Ramos J.L."/>
            <person name="Gallego J.R."/>
            <person name="Llorente I."/>
            <person name="Martins Dos Santos V.A."/>
            <person name="Jensen O.N."/>
            <person name="Pelaez A.I."/>
            <person name="Sanchez J."/>
            <person name="Ferrer M."/>
        </authorList>
    </citation>
    <scope>NUCLEOTIDE SEQUENCE</scope>
</reference>
<feature type="compositionally biased region" description="Pro residues" evidence="1">
    <location>
        <begin position="196"/>
        <end position="220"/>
    </location>
</feature>
<accession>T1AWX5</accession>
<protein>
    <submittedName>
        <fullName evidence="3">OmpA/MotB domain-containing protein</fullName>
    </submittedName>
</protein>
<evidence type="ECO:0000259" key="2">
    <source>
        <dbReference type="Pfam" id="PF01389"/>
    </source>
</evidence>
<evidence type="ECO:0000256" key="1">
    <source>
        <dbReference type="SAM" id="MobiDB-lite"/>
    </source>
</evidence>
<dbReference type="InterPro" id="IPR000498">
    <property type="entry name" value="OmpA-like_TM_dom"/>
</dbReference>
<gene>
    <name evidence="3" type="ORF">B2A_03036</name>
</gene>